<evidence type="ECO:0000256" key="4">
    <source>
        <dbReference type="ARBA" id="ARBA00012268"/>
    </source>
</evidence>
<evidence type="ECO:0000256" key="8">
    <source>
        <dbReference type="ARBA" id="ARBA00023277"/>
    </source>
</evidence>
<comment type="subcellular location">
    <subcellularLocation>
        <location evidence="1">Cytoplasm</location>
    </subcellularLocation>
</comment>
<keyword evidence="17" id="KW-1185">Reference proteome</keyword>
<feature type="domain" description="Glycosyl hydrolase family 13 catalytic" evidence="15">
    <location>
        <begin position="121"/>
        <end position="465"/>
    </location>
</feature>
<organism evidence="16 17">
    <name type="scientific">Mucilaginibacter terrae</name>
    <dbReference type="NCBI Taxonomy" id="1955052"/>
    <lineage>
        <taxon>Bacteria</taxon>
        <taxon>Pseudomonadati</taxon>
        <taxon>Bacteroidota</taxon>
        <taxon>Sphingobacteriia</taxon>
        <taxon>Sphingobacteriales</taxon>
        <taxon>Sphingobacteriaceae</taxon>
        <taxon>Mucilaginibacter</taxon>
    </lineage>
</organism>
<dbReference type="PANTHER" id="PTHR43651:SF11">
    <property type="entry name" value="MALTO-OLIGOSYLTREHALOSE TREHALOHYDROLASE"/>
    <property type="match status" value="1"/>
</dbReference>
<dbReference type="EC" id="3.2.1.141" evidence="4 13"/>
<evidence type="ECO:0000259" key="15">
    <source>
        <dbReference type="SMART" id="SM00642"/>
    </source>
</evidence>
<dbReference type="InterPro" id="IPR014756">
    <property type="entry name" value="Ig_E-set"/>
</dbReference>
<evidence type="ECO:0000256" key="5">
    <source>
        <dbReference type="ARBA" id="ARBA00015938"/>
    </source>
</evidence>
<dbReference type="EMBL" id="JAVLVU010000001">
    <property type="protein sequence ID" value="MDT3405210.1"/>
    <property type="molecule type" value="Genomic_DNA"/>
</dbReference>
<dbReference type="CDD" id="cd02853">
    <property type="entry name" value="E_set_MTHase_like_N"/>
    <property type="match status" value="1"/>
</dbReference>
<accession>A0ABU3GZL4</accession>
<comment type="similarity">
    <text evidence="3 14">Belongs to the glycosyl hydrolase 13 family.</text>
</comment>
<keyword evidence="8" id="KW-0119">Carbohydrate metabolism</keyword>
<dbReference type="Gene3D" id="2.60.40.1180">
    <property type="entry name" value="Golgi alpha-mannosidase II"/>
    <property type="match status" value="1"/>
</dbReference>
<dbReference type="PANTHER" id="PTHR43651">
    <property type="entry name" value="1,4-ALPHA-GLUCAN-BRANCHING ENZYME"/>
    <property type="match status" value="1"/>
</dbReference>
<dbReference type="InterPro" id="IPR012768">
    <property type="entry name" value="Trehalose_TreZ"/>
</dbReference>
<proteinExistence type="inferred from homology"/>
<dbReference type="InterPro" id="IPR006047">
    <property type="entry name" value="GH13_cat_dom"/>
</dbReference>
<gene>
    <name evidence="16" type="ORF">QE417_004282</name>
</gene>
<dbReference type="SUPFAM" id="SSF81296">
    <property type="entry name" value="E set domains"/>
    <property type="match status" value="1"/>
</dbReference>
<evidence type="ECO:0000313" key="17">
    <source>
        <dbReference type="Proteomes" id="UP001258315"/>
    </source>
</evidence>
<evidence type="ECO:0000256" key="1">
    <source>
        <dbReference type="ARBA" id="ARBA00004496"/>
    </source>
</evidence>
<protein>
    <recommendedName>
        <fullName evidence="5 13">Malto-oligosyltrehalose trehalohydrolase</fullName>
        <shortName evidence="14">MTHase</shortName>
        <ecNumber evidence="4 13">3.2.1.141</ecNumber>
    </recommendedName>
    <alternativeName>
        <fullName evidence="11 14">4-alpha-D-((1-&gt;4)-alpha-D-glucano)trehalose trehalohydrolase</fullName>
    </alternativeName>
    <alternativeName>
        <fullName evidence="10 14">Maltooligosyl trehalose trehalohydrolase</fullName>
    </alternativeName>
</protein>
<evidence type="ECO:0000256" key="11">
    <source>
        <dbReference type="ARBA" id="ARBA00033284"/>
    </source>
</evidence>
<sequence>MTKAMLKQPYKRPGVTINGAEAEVCLWAPLAKSAAVKLESKGDILPLEKAAYGYWQLTTDKLLEGSHYKFMLDDKDALPDPASLSQPDGVHGASAVVNLNAFKWSDANWQNPVLQDYIIYELHTGTFSDAGTFEGIEEKLDHLVSLGINAIEIMPVAQFPGERNWGYDGVFPYAVQNSYDGAKGLQKLVDACHAKGIAVILDVVYNHLGPEGNYFNEYGPYFTDKYNTPWGKALNFDDAGSDAVRHYFIENVLMWFRDFHVDALRMDAVHAIKDFSPVHLLAEIKGRVDELSKETSKPHYLIVECDLNDVRYINPPAQGGYGMDSQWIDEFNHALRVTAGGEKTAYYSDFEGISHLAKAYNDAYVYDGQYSPHRDKHFGSKAVDNTGEQFIVFSQNHDQVGNRMLGERSSELFSFEMQKLMAGAVLTAPFLPMLFMGEEWAEANRFMYFVSHTDPELAEAVRQGRKAEFAAFHAQGEAPDPMTEETFNNSKLQWALPAQGKHKLMLDFYSELIALRKALPALHQLNRKQTFAQADEQQNTLILSRKSCEQQAIVLMNFSVNIQTLYLPATSQSWNKQFDSADVKWNGPQASAQKVDGGKSVQLQPQSFLIYVNE</sequence>
<dbReference type="InterPro" id="IPR013780">
    <property type="entry name" value="Glyco_hydro_b"/>
</dbReference>
<evidence type="ECO:0000256" key="13">
    <source>
        <dbReference type="NCBIfam" id="TIGR02402"/>
    </source>
</evidence>
<evidence type="ECO:0000256" key="10">
    <source>
        <dbReference type="ARBA" id="ARBA00032057"/>
    </source>
</evidence>
<dbReference type="GO" id="GO:0033942">
    <property type="term" value="F:4-alpha-D-(1-&gt;4)-alpha-D-glucanotrehalose trehalohydrolase activity"/>
    <property type="evidence" value="ECO:0007669"/>
    <property type="project" value="UniProtKB-EC"/>
</dbReference>
<comment type="pathway">
    <text evidence="2 14">Glycan biosynthesis; trehalose biosynthesis.</text>
</comment>
<dbReference type="SMART" id="SM00642">
    <property type="entry name" value="Aamy"/>
    <property type="match status" value="1"/>
</dbReference>
<comment type="catalytic activity">
    <reaction evidence="12 14">
        <text>hydrolysis of (1-&gt;4)-alpha-D-glucosidic linkage in 4-alpha-D-[(1-&gt;4)-alpha-D-glucanosyl]n trehalose to yield trehalose and (1-&gt;4)-alpha-D-glucan.</text>
        <dbReference type="EC" id="3.2.1.141"/>
    </reaction>
</comment>
<evidence type="ECO:0000256" key="12">
    <source>
        <dbReference type="ARBA" id="ARBA00034013"/>
    </source>
</evidence>
<evidence type="ECO:0000256" key="3">
    <source>
        <dbReference type="ARBA" id="ARBA00008061"/>
    </source>
</evidence>
<evidence type="ECO:0000256" key="7">
    <source>
        <dbReference type="ARBA" id="ARBA00022801"/>
    </source>
</evidence>
<dbReference type="SUPFAM" id="SSF51445">
    <property type="entry name" value="(Trans)glycosidases"/>
    <property type="match status" value="1"/>
</dbReference>
<evidence type="ECO:0000256" key="14">
    <source>
        <dbReference type="PIRNR" id="PIRNR006337"/>
    </source>
</evidence>
<dbReference type="Gene3D" id="2.60.40.10">
    <property type="entry name" value="Immunoglobulins"/>
    <property type="match status" value="1"/>
</dbReference>
<name>A0ABU3GZL4_9SPHI</name>
<evidence type="ECO:0000313" key="16">
    <source>
        <dbReference type="EMBL" id="MDT3405210.1"/>
    </source>
</evidence>
<keyword evidence="9 14" id="KW-0326">Glycosidase</keyword>
<dbReference type="CDD" id="cd11325">
    <property type="entry name" value="AmyAc_GTHase"/>
    <property type="match status" value="1"/>
</dbReference>
<evidence type="ECO:0000256" key="2">
    <source>
        <dbReference type="ARBA" id="ARBA00005199"/>
    </source>
</evidence>
<evidence type="ECO:0000256" key="6">
    <source>
        <dbReference type="ARBA" id="ARBA00022490"/>
    </source>
</evidence>
<keyword evidence="7 14" id="KW-0378">Hydrolase</keyword>
<dbReference type="Pfam" id="PF00128">
    <property type="entry name" value="Alpha-amylase"/>
    <property type="match status" value="1"/>
</dbReference>
<dbReference type="InterPro" id="IPR044901">
    <property type="entry name" value="Trehalose_TreZ_E-set_sf"/>
</dbReference>
<dbReference type="InterPro" id="IPR013783">
    <property type="entry name" value="Ig-like_fold"/>
</dbReference>
<keyword evidence="6" id="KW-0963">Cytoplasm</keyword>
<dbReference type="PIRSF" id="PIRSF006337">
    <property type="entry name" value="Trehalose_TreZ"/>
    <property type="match status" value="1"/>
</dbReference>
<dbReference type="Gene3D" id="3.20.20.80">
    <property type="entry name" value="Glycosidases"/>
    <property type="match status" value="1"/>
</dbReference>
<dbReference type="Proteomes" id="UP001258315">
    <property type="component" value="Unassembled WGS sequence"/>
</dbReference>
<comment type="caution">
    <text evidence="16">The sequence shown here is derived from an EMBL/GenBank/DDBJ whole genome shotgun (WGS) entry which is preliminary data.</text>
</comment>
<dbReference type="NCBIfam" id="TIGR02402">
    <property type="entry name" value="trehalose_TreZ"/>
    <property type="match status" value="1"/>
</dbReference>
<dbReference type="InterPro" id="IPR017853">
    <property type="entry name" value="GH"/>
</dbReference>
<reference evidence="17" key="1">
    <citation type="submission" date="2023-07" db="EMBL/GenBank/DDBJ databases">
        <title>Functional and genomic diversity of the sorghum phyllosphere microbiome.</title>
        <authorList>
            <person name="Shade A."/>
        </authorList>
    </citation>
    <scope>NUCLEOTIDE SEQUENCE [LARGE SCALE GENOMIC DNA]</scope>
    <source>
        <strain evidence="17">SORGH_AS_0422</strain>
    </source>
</reference>
<evidence type="ECO:0000256" key="9">
    <source>
        <dbReference type="ARBA" id="ARBA00023295"/>
    </source>
</evidence>
<dbReference type="Gene3D" id="1.10.10.760">
    <property type="entry name" value="E-set domains of sugar-utilizing enzymes"/>
    <property type="match status" value="1"/>
</dbReference>